<dbReference type="Proteomes" id="UP000613580">
    <property type="component" value="Unassembled WGS sequence"/>
</dbReference>
<evidence type="ECO:0000256" key="1">
    <source>
        <dbReference type="SAM" id="MobiDB-lite"/>
    </source>
</evidence>
<accession>A0A8H6WN68</accession>
<feature type="compositionally biased region" description="Acidic residues" evidence="1">
    <location>
        <begin position="186"/>
        <end position="197"/>
    </location>
</feature>
<organism evidence="2 3">
    <name type="scientific">Mycena chlorophos</name>
    <name type="common">Agaric fungus</name>
    <name type="synonym">Agaricus chlorophos</name>
    <dbReference type="NCBI Taxonomy" id="658473"/>
    <lineage>
        <taxon>Eukaryota</taxon>
        <taxon>Fungi</taxon>
        <taxon>Dikarya</taxon>
        <taxon>Basidiomycota</taxon>
        <taxon>Agaricomycotina</taxon>
        <taxon>Agaricomycetes</taxon>
        <taxon>Agaricomycetidae</taxon>
        <taxon>Agaricales</taxon>
        <taxon>Marasmiineae</taxon>
        <taxon>Mycenaceae</taxon>
        <taxon>Mycena</taxon>
    </lineage>
</organism>
<dbReference type="EMBL" id="JACAZE010000004">
    <property type="protein sequence ID" value="KAF7318489.1"/>
    <property type="molecule type" value="Genomic_DNA"/>
</dbReference>
<reference evidence="2" key="1">
    <citation type="submission" date="2020-05" db="EMBL/GenBank/DDBJ databases">
        <title>Mycena genomes resolve the evolution of fungal bioluminescence.</title>
        <authorList>
            <person name="Tsai I.J."/>
        </authorList>
    </citation>
    <scope>NUCLEOTIDE SEQUENCE</scope>
    <source>
        <strain evidence="2">110903Hualien_Pintung</strain>
    </source>
</reference>
<protein>
    <submittedName>
        <fullName evidence="2">Uncharacterized protein</fullName>
    </submittedName>
</protein>
<sequence length="377" mass="42192">MKQTKQPSYKLRPKSTPTAWKTRTPAKFEKLVAAETPQKNQPATRCLLSRENRAKARFLYSECNVGISDVARFLRVDITYVRSLLVNEMYRELDAEIADDGQYITPEFRKKGLKLKDLPLGKIVSMSSRRRLRSSAKRCPKAASLSDEDEEATETQEGTPQPPGLGEDDEETQQQVRNPSHLSADDQNDSDDDNDELSEFLENNASRISFAAYRGLLGVVGIGMNQLKALTYWTPAERSETLETLLLYWPVADGERPEQGIPKFKLVLLDKAIASLPREEEEEEDVAAMEGDVELISFLANPMPGTLAGISLLHQREKIVGLGVESMTDLNALAHPDWTNEEIARVLKQTFEGELTAFELMVLALGVRRLRGVIAAE</sequence>
<keyword evidence="3" id="KW-1185">Reference proteome</keyword>
<evidence type="ECO:0000313" key="2">
    <source>
        <dbReference type="EMBL" id="KAF7318489.1"/>
    </source>
</evidence>
<feature type="region of interest" description="Disordered" evidence="1">
    <location>
        <begin position="129"/>
        <end position="197"/>
    </location>
</feature>
<comment type="caution">
    <text evidence="2">The sequence shown here is derived from an EMBL/GenBank/DDBJ whole genome shotgun (WGS) entry which is preliminary data.</text>
</comment>
<gene>
    <name evidence="2" type="ORF">HMN09_00358100</name>
</gene>
<feature type="compositionally biased region" description="Basic residues" evidence="1">
    <location>
        <begin position="129"/>
        <end position="140"/>
    </location>
</feature>
<proteinExistence type="predicted"/>
<evidence type="ECO:0000313" key="3">
    <source>
        <dbReference type="Proteomes" id="UP000613580"/>
    </source>
</evidence>
<name>A0A8H6WN68_MYCCL</name>
<dbReference type="AlphaFoldDB" id="A0A8H6WN68"/>